<dbReference type="AlphaFoldDB" id="A0A420I0F2"/>
<proteinExistence type="predicted"/>
<feature type="signal peptide" evidence="1">
    <location>
        <begin position="1"/>
        <end position="16"/>
    </location>
</feature>
<dbReference type="EMBL" id="MCFK01002770">
    <property type="protein sequence ID" value="RKF63143.1"/>
    <property type="molecule type" value="Genomic_DNA"/>
</dbReference>
<evidence type="ECO:0000256" key="1">
    <source>
        <dbReference type="SAM" id="SignalP"/>
    </source>
</evidence>
<dbReference type="Proteomes" id="UP000286134">
    <property type="component" value="Unassembled WGS sequence"/>
</dbReference>
<gene>
    <name evidence="2" type="ORF">OnM2_c2332o32</name>
</gene>
<sequence length="63" mass="7351">MGLTFFLLSFLDIVIATIRRSDEINDLCGSLGLFLVRKHDFSLVYHSCESLFFFRDILLLHKI</sequence>
<accession>A0A420I0F2</accession>
<keyword evidence="3" id="KW-1185">Reference proteome</keyword>
<protein>
    <submittedName>
        <fullName evidence="2">Uncharacterized protein</fullName>
    </submittedName>
</protein>
<reference evidence="2 3" key="1">
    <citation type="journal article" date="2018" name="BMC Genomics">
        <title>Comparative genome analyses reveal sequence features reflecting distinct modes of host-adaptation between dicot and monocot powdery mildew.</title>
        <authorList>
            <person name="Wu Y."/>
            <person name="Ma X."/>
            <person name="Pan Z."/>
            <person name="Kale S.D."/>
            <person name="Song Y."/>
            <person name="King H."/>
            <person name="Zhang Q."/>
            <person name="Presley C."/>
            <person name="Deng X."/>
            <person name="Wei C.I."/>
            <person name="Xiao S."/>
        </authorList>
    </citation>
    <scope>NUCLEOTIDE SEQUENCE [LARGE SCALE GENOMIC DNA]</scope>
    <source>
        <strain evidence="2">UMSG2</strain>
    </source>
</reference>
<keyword evidence="1" id="KW-0732">Signal</keyword>
<comment type="caution">
    <text evidence="2">The sequence shown here is derived from an EMBL/GenBank/DDBJ whole genome shotgun (WGS) entry which is preliminary data.</text>
</comment>
<name>A0A420I0F2_9PEZI</name>
<organism evidence="2 3">
    <name type="scientific">Erysiphe neolycopersici</name>
    <dbReference type="NCBI Taxonomy" id="212602"/>
    <lineage>
        <taxon>Eukaryota</taxon>
        <taxon>Fungi</taxon>
        <taxon>Dikarya</taxon>
        <taxon>Ascomycota</taxon>
        <taxon>Pezizomycotina</taxon>
        <taxon>Leotiomycetes</taxon>
        <taxon>Erysiphales</taxon>
        <taxon>Erysiphaceae</taxon>
        <taxon>Erysiphe</taxon>
    </lineage>
</organism>
<evidence type="ECO:0000313" key="2">
    <source>
        <dbReference type="EMBL" id="RKF63143.1"/>
    </source>
</evidence>
<feature type="chain" id="PRO_5019207198" evidence="1">
    <location>
        <begin position="17"/>
        <end position="63"/>
    </location>
</feature>
<evidence type="ECO:0000313" key="3">
    <source>
        <dbReference type="Proteomes" id="UP000286134"/>
    </source>
</evidence>